<keyword evidence="2" id="KW-0677">Repeat</keyword>
<keyword evidence="4" id="KW-0813">Transport</keyword>
<dbReference type="Pfam" id="PF03160">
    <property type="entry name" value="Calx-beta"/>
    <property type="match status" value="4"/>
</dbReference>
<comment type="caution">
    <text evidence="7">The sequence shown here is derived from an EMBL/GenBank/DDBJ whole genome shotgun (WGS) entry which is preliminary data.</text>
</comment>
<feature type="signal peptide" evidence="5">
    <location>
        <begin position="1"/>
        <end position="24"/>
    </location>
</feature>
<evidence type="ECO:0000256" key="5">
    <source>
        <dbReference type="SAM" id="SignalP"/>
    </source>
</evidence>
<keyword evidence="3" id="KW-0106">Calcium</keyword>
<evidence type="ECO:0000313" key="7">
    <source>
        <dbReference type="EMBL" id="MFD1370194.1"/>
    </source>
</evidence>
<evidence type="ECO:0000256" key="2">
    <source>
        <dbReference type="ARBA" id="ARBA00022737"/>
    </source>
</evidence>
<evidence type="ECO:0000259" key="6">
    <source>
        <dbReference type="SMART" id="SM00237"/>
    </source>
</evidence>
<sequence length="1085" mass="111225">MLATIAASAAGLIPVALVSSPAHASVDNLIISDAGAWEGSKVTFTLTYTGAAAATFKTIATAVTGVGTGHAVAGGTDYTTAPSRTSYTFPGTASGGTNTVTVTVDTVADGDNADETFSLVVTDALDNTKTATGTIWAVADAAYPVFTLSPSAASVAETASKNASGATVQKTVTVTATLDKTLAHPVTLPVATVSAGATIADAVSTGGELRDYTALPSTATITIPEYSYTGSVTVELYDDAVDETNSGGQSFKVQSAGTPVIVKSGVTDSDKSTITITDDDPAPVASIGNAPAADEGGYLNYPLTLDRQSDSTSLNVKYLTGDGTTLPDSNPAVAADLDPAVTVAADVPIAAYSKGRLIAVKAKDDTAFEGPENTKVTISTPTGVTIGTATGTGVINDGDSGPTLDLTTAGDPADGLPSGTTFKELATGENVRNIAVTLNASTAGPFQVPIKVDYSFKDGTALNGVDYKGTAGSFTIPVGATRATWSGKIPVTIIGDTIDETGNETFDVVLSSSTKTVAEATKTITITEDPTDDVAPTWTTADVSIVEGNTGTTTAKVPITLSGPAAADVLFTATFNTPGSATETGVNSGLTVGDNDYDLPAVRSTTIKAGQQSAFLEFPINGDTVFERDEAFIVDIDTTSTVVNDNLTADVLHSARVAITNDDAKPTVNLTQISGTESGSIRVAGTLTGVSQYPYDLSLVVAGSGDNPATPGTDFELPAGFTTTPIKITKGQTALTGTLGDIYLAPDDADEPLETFSIEVKETTASPQGFTDSTATFRINDDPADLPPAASIRDESIGEWEKSVDVHVDFAFDENTKSTTQTVNIPWWTVPGSAREDEDYKGSKGMITLKPGDLSAVINVPVIDDKLKENDEEFHVKLGVATPTGAAVTRGDGTVTIKSEDKADPVTPTLSATGPSKGVGLAKFVGTAAPNTTVELWGAALPETDPKAFKYISETTADDDGYFELAPKSLASGWAFVARSQEINSAVKTVKVTQLPSFSASSSKKGKLSVSVAGNPRMAGQAVSVQRYTGGKWVTIGKGTTTDSGWKGTISVKTKSKVTLRAWVAGDASMGINAGYSAQKKVTIK</sequence>
<feature type="domain" description="Calx-beta" evidence="6">
    <location>
        <begin position="775"/>
        <end position="879"/>
    </location>
</feature>
<evidence type="ECO:0000256" key="3">
    <source>
        <dbReference type="ARBA" id="ARBA00022837"/>
    </source>
</evidence>
<dbReference type="RefSeq" id="WP_317790883.1">
    <property type="nucleotide sequence ID" value="NZ_AP028461.1"/>
</dbReference>
<dbReference type="InterPro" id="IPR003644">
    <property type="entry name" value="Calx_beta"/>
</dbReference>
<protein>
    <submittedName>
        <fullName evidence="7">Calx-beta domain-containing protein</fullName>
    </submittedName>
</protein>
<feature type="domain" description="Calx-beta" evidence="6">
    <location>
        <begin position="407"/>
        <end position="511"/>
    </location>
</feature>
<proteinExistence type="predicted"/>
<dbReference type="Gene3D" id="2.60.40.2030">
    <property type="match status" value="5"/>
</dbReference>
<keyword evidence="4" id="KW-0406">Ion transport</keyword>
<evidence type="ECO:0000256" key="4">
    <source>
        <dbReference type="ARBA" id="ARBA00023065"/>
    </source>
</evidence>
<evidence type="ECO:0000256" key="1">
    <source>
        <dbReference type="ARBA" id="ARBA00022729"/>
    </source>
</evidence>
<reference evidence="8" key="1">
    <citation type="journal article" date="2019" name="Int. J. Syst. Evol. Microbiol.">
        <title>The Global Catalogue of Microorganisms (GCM) 10K type strain sequencing project: providing services to taxonomists for standard genome sequencing and annotation.</title>
        <authorList>
            <consortium name="The Broad Institute Genomics Platform"/>
            <consortium name="The Broad Institute Genome Sequencing Center for Infectious Disease"/>
            <person name="Wu L."/>
            <person name="Ma J."/>
        </authorList>
    </citation>
    <scope>NUCLEOTIDE SEQUENCE [LARGE SCALE GENOMIC DNA]</scope>
    <source>
        <strain evidence="8">CCM 7526</strain>
    </source>
</reference>
<keyword evidence="1 5" id="KW-0732">Signal</keyword>
<dbReference type="InterPro" id="IPR051171">
    <property type="entry name" value="CaCA"/>
</dbReference>
<evidence type="ECO:0000313" key="8">
    <source>
        <dbReference type="Proteomes" id="UP001597183"/>
    </source>
</evidence>
<organism evidence="7 8">
    <name type="scientific">Actinoplanes sichuanensis</name>
    <dbReference type="NCBI Taxonomy" id="512349"/>
    <lineage>
        <taxon>Bacteria</taxon>
        <taxon>Bacillati</taxon>
        <taxon>Actinomycetota</taxon>
        <taxon>Actinomycetes</taxon>
        <taxon>Micromonosporales</taxon>
        <taxon>Micromonosporaceae</taxon>
        <taxon>Actinoplanes</taxon>
    </lineage>
</organism>
<dbReference type="EMBL" id="JBHTMK010000043">
    <property type="protein sequence ID" value="MFD1370194.1"/>
    <property type="molecule type" value="Genomic_DNA"/>
</dbReference>
<dbReference type="SMART" id="SM00237">
    <property type="entry name" value="Calx_beta"/>
    <property type="match status" value="2"/>
</dbReference>
<dbReference type="InterPro" id="IPR038081">
    <property type="entry name" value="CalX-like_sf"/>
</dbReference>
<keyword evidence="8" id="KW-1185">Reference proteome</keyword>
<dbReference type="SUPFAM" id="SSF141072">
    <property type="entry name" value="CalX-like"/>
    <property type="match status" value="5"/>
</dbReference>
<feature type="chain" id="PRO_5046125963" evidence="5">
    <location>
        <begin position="25"/>
        <end position="1085"/>
    </location>
</feature>
<gene>
    <name evidence="7" type="ORF">ACFQ5G_33075</name>
</gene>
<dbReference type="PANTHER" id="PTHR11878:SF65">
    <property type="entry name" value="NA_CA-EXCHANGE PROTEIN, ISOFORM G"/>
    <property type="match status" value="1"/>
</dbReference>
<dbReference type="PANTHER" id="PTHR11878">
    <property type="entry name" value="SODIUM/CALCIUM EXCHANGER"/>
    <property type="match status" value="1"/>
</dbReference>
<accession>A0ABW4AHB9</accession>
<name>A0ABW4AHB9_9ACTN</name>
<dbReference type="Proteomes" id="UP001597183">
    <property type="component" value="Unassembled WGS sequence"/>
</dbReference>